<dbReference type="Proteomes" id="UP000276133">
    <property type="component" value="Unassembled WGS sequence"/>
</dbReference>
<sequence>MRINFQNYLKKCKLNCNSKINILSKNSAKVYETLNLKIYIRNFDKFTCDLKLFSLFKKKLHNFPKINAPESKKNHVSKNIIKKVKYRSQLFPLCENLKFKTQTLNNNFQKINYALEICFIQIKTLAFLSLL</sequence>
<dbReference type="AlphaFoldDB" id="A0A3M7SS46"/>
<dbReference type="EMBL" id="REGN01000845">
    <property type="protein sequence ID" value="RNA38654.1"/>
    <property type="molecule type" value="Genomic_DNA"/>
</dbReference>
<protein>
    <submittedName>
        <fullName evidence="1">Uncharacterized protein</fullName>
    </submittedName>
</protein>
<gene>
    <name evidence="1" type="ORF">BpHYR1_043902</name>
</gene>
<reference evidence="1 2" key="1">
    <citation type="journal article" date="2018" name="Sci. Rep.">
        <title>Genomic signatures of local adaptation to the degree of environmental predictability in rotifers.</title>
        <authorList>
            <person name="Franch-Gras L."/>
            <person name="Hahn C."/>
            <person name="Garcia-Roger E.M."/>
            <person name="Carmona M.J."/>
            <person name="Serra M."/>
            <person name="Gomez A."/>
        </authorList>
    </citation>
    <scope>NUCLEOTIDE SEQUENCE [LARGE SCALE GENOMIC DNA]</scope>
    <source>
        <strain evidence="1">HYR1</strain>
    </source>
</reference>
<name>A0A3M7SS46_BRAPC</name>
<comment type="caution">
    <text evidence="1">The sequence shown here is derived from an EMBL/GenBank/DDBJ whole genome shotgun (WGS) entry which is preliminary data.</text>
</comment>
<organism evidence="1 2">
    <name type="scientific">Brachionus plicatilis</name>
    <name type="common">Marine rotifer</name>
    <name type="synonym">Brachionus muelleri</name>
    <dbReference type="NCBI Taxonomy" id="10195"/>
    <lineage>
        <taxon>Eukaryota</taxon>
        <taxon>Metazoa</taxon>
        <taxon>Spiralia</taxon>
        <taxon>Gnathifera</taxon>
        <taxon>Rotifera</taxon>
        <taxon>Eurotatoria</taxon>
        <taxon>Monogononta</taxon>
        <taxon>Pseudotrocha</taxon>
        <taxon>Ploima</taxon>
        <taxon>Brachionidae</taxon>
        <taxon>Brachionus</taxon>
    </lineage>
</organism>
<evidence type="ECO:0000313" key="2">
    <source>
        <dbReference type="Proteomes" id="UP000276133"/>
    </source>
</evidence>
<accession>A0A3M7SS46</accession>
<proteinExistence type="predicted"/>
<evidence type="ECO:0000313" key="1">
    <source>
        <dbReference type="EMBL" id="RNA38654.1"/>
    </source>
</evidence>
<keyword evidence="2" id="KW-1185">Reference proteome</keyword>